<keyword evidence="7" id="KW-1185">Reference proteome</keyword>
<evidence type="ECO:0000256" key="1">
    <source>
        <dbReference type="ARBA" id="ARBA00004370"/>
    </source>
</evidence>
<evidence type="ECO:0000256" key="3">
    <source>
        <dbReference type="ARBA" id="ARBA00022989"/>
    </source>
</evidence>
<evidence type="ECO:0000256" key="2">
    <source>
        <dbReference type="ARBA" id="ARBA00022692"/>
    </source>
</evidence>
<evidence type="ECO:0000256" key="4">
    <source>
        <dbReference type="ARBA" id="ARBA00023136"/>
    </source>
</evidence>
<comment type="subcellular location">
    <subcellularLocation>
        <location evidence="1">Membrane</location>
    </subcellularLocation>
</comment>
<dbReference type="NCBIfam" id="TIGR01571">
    <property type="entry name" value="A_thal_Cys_rich"/>
    <property type="match status" value="1"/>
</dbReference>
<dbReference type="GO" id="GO:0016020">
    <property type="term" value="C:membrane"/>
    <property type="evidence" value="ECO:0007669"/>
    <property type="project" value="UniProtKB-SubCell"/>
</dbReference>
<dbReference type="PANTHER" id="PTHR15907">
    <property type="entry name" value="DUF614 FAMILY PROTEIN-RELATED"/>
    <property type="match status" value="1"/>
</dbReference>
<dbReference type="InterPro" id="IPR006461">
    <property type="entry name" value="PLAC_motif_containing"/>
</dbReference>
<organism evidence="6 7">
    <name type="scientific">Panicum virgatum</name>
    <name type="common">Blackwell switchgrass</name>
    <dbReference type="NCBI Taxonomy" id="38727"/>
    <lineage>
        <taxon>Eukaryota</taxon>
        <taxon>Viridiplantae</taxon>
        <taxon>Streptophyta</taxon>
        <taxon>Embryophyta</taxon>
        <taxon>Tracheophyta</taxon>
        <taxon>Spermatophyta</taxon>
        <taxon>Magnoliopsida</taxon>
        <taxon>Liliopsida</taxon>
        <taxon>Poales</taxon>
        <taxon>Poaceae</taxon>
        <taxon>PACMAD clade</taxon>
        <taxon>Panicoideae</taxon>
        <taxon>Panicodae</taxon>
        <taxon>Paniceae</taxon>
        <taxon>Panicinae</taxon>
        <taxon>Panicum</taxon>
        <taxon>Panicum sect. Hiantes</taxon>
    </lineage>
</organism>
<protein>
    <submittedName>
        <fullName evidence="6">Uncharacterized protein</fullName>
    </submittedName>
</protein>
<feature type="transmembrane region" description="Helical" evidence="5">
    <location>
        <begin position="55"/>
        <end position="73"/>
    </location>
</feature>
<keyword evidence="4 5" id="KW-0472">Membrane</keyword>
<accession>A0A8T0Q0L5</accession>
<reference evidence="6" key="1">
    <citation type="submission" date="2020-05" db="EMBL/GenBank/DDBJ databases">
        <title>WGS assembly of Panicum virgatum.</title>
        <authorList>
            <person name="Lovell J.T."/>
            <person name="Jenkins J."/>
            <person name="Shu S."/>
            <person name="Juenger T.E."/>
            <person name="Schmutz J."/>
        </authorList>
    </citation>
    <scope>NUCLEOTIDE SEQUENCE</scope>
    <source>
        <strain evidence="6">AP13</strain>
    </source>
</reference>
<evidence type="ECO:0000313" key="7">
    <source>
        <dbReference type="Proteomes" id="UP000823388"/>
    </source>
</evidence>
<dbReference type="Proteomes" id="UP000823388">
    <property type="component" value="Chromosome 7N"/>
</dbReference>
<name>A0A8T0Q0L5_PANVG</name>
<dbReference type="Pfam" id="PF04749">
    <property type="entry name" value="PLAC8"/>
    <property type="match status" value="1"/>
</dbReference>
<evidence type="ECO:0000313" key="6">
    <source>
        <dbReference type="EMBL" id="KAG2566698.1"/>
    </source>
</evidence>
<keyword evidence="2 5" id="KW-0812">Transmembrane</keyword>
<dbReference type="EMBL" id="CM029050">
    <property type="protein sequence ID" value="KAG2566698.1"/>
    <property type="molecule type" value="Genomic_DNA"/>
</dbReference>
<dbReference type="AlphaFoldDB" id="A0A8T0Q0L5"/>
<keyword evidence="3 5" id="KW-1133">Transmembrane helix</keyword>
<evidence type="ECO:0000256" key="5">
    <source>
        <dbReference type="SAM" id="Phobius"/>
    </source>
</evidence>
<comment type="caution">
    <text evidence="6">The sequence shown here is derived from an EMBL/GenBank/DDBJ whole genome shotgun (WGS) entry which is preliminary data.</text>
</comment>
<sequence length="137" mass="14523">MANSAPPVGAWSSGLCDCFDDVEGCCLTFFCPCVTFGRIAGIVGQGATSCCASGALYFLLSAAAGLGCLYSCCYRSRLRAPLRARGQALRRLLRPPLLRALGALPGVPRAQVTRIRHVPRMGGERESRCCSNRPAPT</sequence>
<proteinExistence type="predicted"/>
<gene>
    <name evidence="6" type="ORF">PVAP13_7NG172300</name>
</gene>